<dbReference type="PANTHER" id="PTHR47782">
    <property type="entry name" value="ZN(II)2CYS6 TRANSCRIPTION FACTOR (EUROFUNG)-RELATED"/>
    <property type="match status" value="1"/>
</dbReference>
<dbReference type="Pfam" id="PF04082">
    <property type="entry name" value="Fungal_trans"/>
    <property type="match status" value="1"/>
</dbReference>
<dbReference type="InterPro" id="IPR001138">
    <property type="entry name" value="Zn2Cys6_DnaBD"/>
</dbReference>
<accession>A0A0D2IV21</accession>
<proteinExistence type="predicted"/>
<gene>
    <name evidence="10" type="ORF">Z518_10675</name>
</gene>
<evidence type="ECO:0000256" key="3">
    <source>
        <dbReference type="ARBA" id="ARBA00022833"/>
    </source>
</evidence>
<dbReference type="PROSITE" id="PS50048">
    <property type="entry name" value="ZN2_CY6_FUNGAL_2"/>
    <property type="match status" value="1"/>
</dbReference>
<organism evidence="10 11">
    <name type="scientific">Rhinocladiella mackenziei CBS 650.93</name>
    <dbReference type="NCBI Taxonomy" id="1442369"/>
    <lineage>
        <taxon>Eukaryota</taxon>
        <taxon>Fungi</taxon>
        <taxon>Dikarya</taxon>
        <taxon>Ascomycota</taxon>
        <taxon>Pezizomycotina</taxon>
        <taxon>Eurotiomycetes</taxon>
        <taxon>Chaetothyriomycetidae</taxon>
        <taxon>Chaetothyriales</taxon>
        <taxon>Herpotrichiellaceae</taxon>
        <taxon>Rhinocladiella</taxon>
    </lineage>
</organism>
<dbReference type="OrthoDB" id="189997at2759"/>
<dbReference type="AlphaFoldDB" id="A0A0D2IV21"/>
<dbReference type="InterPro" id="IPR036864">
    <property type="entry name" value="Zn2-C6_fun-type_DNA-bd_sf"/>
</dbReference>
<keyword evidence="4" id="KW-0805">Transcription regulation</keyword>
<evidence type="ECO:0000313" key="11">
    <source>
        <dbReference type="Proteomes" id="UP000053617"/>
    </source>
</evidence>
<reference evidence="10 11" key="1">
    <citation type="submission" date="2015-01" db="EMBL/GenBank/DDBJ databases">
        <title>The Genome Sequence of Rhinocladiella mackenzie CBS 650.93.</title>
        <authorList>
            <consortium name="The Broad Institute Genomics Platform"/>
            <person name="Cuomo C."/>
            <person name="de Hoog S."/>
            <person name="Gorbushina A."/>
            <person name="Stielow B."/>
            <person name="Teixiera M."/>
            <person name="Abouelleil A."/>
            <person name="Chapman S.B."/>
            <person name="Priest M."/>
            <person name="Young S.K."/>
            <person name="Wortman J."/>
            <person name="Nusbaum C."/>
            <person name="Birren B."/>
        </authorList>
    </citation>
    <scope>NUCLEOTIDE SEQUENCE [LARGE SCALE GENOMIC DNA]</scope>
    <source>
        <strain evidence="10 11">CBS 650.93</strain>
    </source>
</reference>
<name>A0A0D2IV21_9EURO</name>
<dbReference type="InterPro" id="IPR007219">
    <property type="entry name" value="XnlR_reg_dom"/>
</dbReference>
<evidence type="ECO:0000256" key="2">
    <source>
        <dbReference type="ARBA" id="ARBA00022723"/>
    </source>
</evidence>
<evidence type="ECO:0000259" key="9">
    <source>
        <dbReference type="PROSITE" id="PS50048"/>
    </source>
</evidence>
<evidence type="ECO:0000313" key="10">
    <source>
        <dbReference type="EMBL" id="KIX00535.1"/>
    </source>
</evidence>
<dbReference type="Gene3D" id="4.10.240.10">
    <property type="entry name" value="Zn(2)-C6 fungal-type DNA-binding domain"/>
    <property type="match status" value="1"/>
</dbReference>
<dbReference type="GO" id="GO:0005634">
    <property type="term" value="C:nucleus"/>
    <property type="evidence" value="ECO:0007669"/>
    <property type="project" value="UniProtKB-SubCell"/>
</dbReference>
<dbReference type="GeneID" id="25298746"/>
<evidence type="ECO:0000256" key="5">
    <source>
        <dbReference type="ARBA" id="ARBA00023125"/>
    </source>
</evidence>
<keyword evidence="3" id="KW-0862">Zinc</keyword>
<protein>
    <recommendedName>
        <fullName evidence="9">Zn(2)-C6 fungal-type domain-containing protein</fullName>
    </recommendedName>
</protein>
<dbReference type="SUPFAM" id="SSF57701">
    <property type="entry name" value="Zn2/Cys6 DNA-binding domain"/>
    <property type="match status" value="1"/>
</dbReference>
<evidence type="ECO:0000256" key="4">
    <source>
        <dbReference type="ARBA" id="ARBA00023015"/>
    </source>
</evidence>
<comment type="subcellular location">
    <subcellularLocation>
        <location evidence="1">Nucleus</location>
    </subcellularLocation>
</comment>
<dbReference type="HOGENOM" id="CLU_018404_0_0_1"/>
<dbReference type="SMART" id="SM00066">
    <property type="entry name" value="GAL4"/>
    <property type="match status" value="1"/>
</dbReference>
<dbReference type="CDD" id="cd00067">
    <property type="entry name" value="GAL4"/>
    <property type="match status" value="1"/>
</dbReference>
<dbReference type="GO" id="GO:0006351">
    <property type="term" value="P:DNA-templated transcription"/>
    <property type="evidence" value="ECO:0007669"/>
    <property type="project" value="InterPro"/>
</dbReference>
<dbReference type="GO" id="GO:0043565">
    <property type="term" value="F:sequence-specific DNA binding"/>
    <property type="evidence" value="ECO:0007669"/>
    <property type="project" value="TreeGrafter"/>
</dbReference>
<evidence type="ECO:0000256" key="1">
    <source>
        <dbReference type="ARBA" id="ARBA00004123"/>
    </source>
</evidence>
<evidence type="ECO:0000256" key="6">
    <source>
        <dbReference type="ARBA" id="ARBA00023163"/>
    </source>
</evidence>
<feature type="domain" description="Zn(2)-C6 fungal-type" evidence="9">
    <location>
        <begin position="15"/>
        <end position="44"/>
    </location>
</feature>
<dbReference type="STRING" id="1442369.A0A0D2IV21"/>
<sequence length="673" mass="75583">MGTPPNTSCARRVLSCARCRKRKIKCDRRLPVCTQCETTNHQCTGVSTIDSNAHVPRSLVQFLESQIAQWEIEIQAHKENDLVDSHDALPRGVEDPWAWSSAAAGSYEELSQPHPQDDLESNIIRSSEFRSMIGATMPTDPALTDLVSRVRMGLTPSAVLPSVTGQSPESRRVPVPASSGDESVDVSTLSTLPEHVLHTLVRKYIRHIFPISPVMSQVEINQNLDLVLATMRELRTKTTAKRVRPSFHFLAIYLILAISSTLGCAKTQHESRCLAFSEVLFQEAISHLSTSLSYPTDLASLQATLLILQYAEINPKCANIWILNGASMRCCLELGLHREPVRSVELDRDTIELRRRLFWAAYCMDRTISPAVQRPLYIPDAIINANFPQGASESPEESSIPPKQVTLDWTRYCRIQSEITEVHFQEKPLDRDWQDWLARVEGMLRRWYRDNQSVDNAVEFAYAHGLARIHRPSPRNPMPSPESLVTAFEAACRSARHNRESILNGFLRKPWLAAQNTAESAMVAIFCLRHAFEGIVTRYTAEEIFEKTKIFTSNLLALAAHGWPEISTFAASFERLLAPLITGVLMKMSTQSLIYPPALDAELNKFLLPTSTYNETYFGIGFSTNLPDLGNMGGITNDNLNWDEAFLETLASNTDKYSWGDFSKPDDLLVSFT</sequence>
<dbReference type="PANTHER" id="PTHR47782:SF1">
    <property type="entry name" value="PYRIMIDINE PATHWAY REGULATORY PROTEIN 1"/>
    <property type="match status" value="1"/>
</dbReference>
<feature type="region of interest" description="Disordered" evidence="8">
    <location>
        <begin position="158"/>
        <end position="184"/>
    </location>
</feature>
<dbReference type="GO" id="GO:0045944">
    <property type="term" value="P:positive regulation of transcription by RNA polymerase II"/>
    <property type="evidence" value="ECO:0007669"/>
    <property type="project" value="TreeGrafter"/>
</dbReference>
<keyword evidence="7" id="KW-0539">Nucleus</keyword>
<dbReference type="CDD" id="cd12148">
    <property type="entry name" value="fungal_TF_MHR"/>
    <property type="match status" value="1"/>
</dbReference>
<evidence type="ECO:0000256" key="7">
    <source>
        <dbReference type="ARBA" id="ARBA00023242"/>
    </source>
</evidence>
<keyword evidence="5" id="KW-0238">DNA-binding</keyword>
<dbReference type="VEuPathDB" id="FungiDB:Z518_10675"/>
<keyword evidence="6" id="KW-0804">Transcription</keyword>
<dbReference type="PROSITE" id="PS00463">
    <property type="entry name" value="ZN2_CY6_FUNGAL_1"/>
    <property type="match status" value="1"/>
</dbReference>
<keyword evidence="2" id="KW-0479">Metal-binding</keyword>
<evidence type="ECO:0000256" key="8">
    <source>
        <dbReference type="SAM" id="MobiDB-lite"/>
    </source>
</evidence>
<dbReference type="SMART" id="SM00906">
    <property type="entry name" value="Fungal_trans"/>
    <property type="match status" value="1"/>
</dbReference>
<dbReference type="Proteomes" id="UP000053617">
    <property type="component" value="Unassembled WGS sequence"/>
</dbReference>
<dbReference type="GO" id="GO:0000981">
    <property type="term" value="F:DNA-binding transcription factor activity, RNA polymerase II-specific"/>
    <property type="evidence" value="ECO:0007669"/>
    <property type="project" value="InterPro"/>
</dbReference>
<dbReference type="GO" id="GO:0008270">
    <property type="term" value="F:zinc ion binding"/>
    <property type="evidence" value="ECO:0007669"/>
    <property type="project" value="InterPro"/>
</dbReference>
<dbReference type="Pfam" id="PF00172">
    <property type="entry name" value="Zn_clus"/>
    <property type="match status" value="1"/>
</dbReference>
<dbReference type="InterPro" id="IPR052202">
    <property type="entry name" value="Yeast_MetPath_Reg"/>
</dbReference>
<dbReference type="RefSeq" id="XP_013267671.1">
    <property type="nucleotide sequence ID" value="XM_013412217.1"/>
</dbReference>
<dbReference type="EMBL" id="KN847483">
    <property type="protein sequence ID" value="KIX00535.1"/>
    <property type="molecule type" value="Genomic_DNA"/>
</dbReference>
<keyword evidence="11" id="KW-1185">Reference proteome</keyword>